<dbReference type="Proteomes" id="UP000248329">
    <property type="component" value="Unassembled WGS sequence"/>
</dbReference>
<accession>A0AC61L5G0</accession>
<gene>
    <name evidence="1" type="ORF">C4B59_03290</name>
</gene>
<evidence type="ECO:0000313" key="2">
    <source>
        <dbReference type="Proteomes" id="UP000248329"/>
    </source>
</evidence>
<reference evidence="1" key="1">
    <citation type="submission" date="2018-01" db="EMBL/GenBank/DDBJ databases">
        <authorList>
            <person name="Krukenberg V."/>
        </authorList>
    </citation>
    <scope>NUCLEOTIDE SEQUENCE</scope>
    <source>
        <strain evidence="1">E20ANME2</strain>
    </source>
</reference>
<dbReference type="EMBL" id="PQXF01000004">
    <property type="protein sequence ID" value="PXF61588.1"/>
    <property type="molecule type" value="Genomic_DNA"/>
</dbReference>
<organism evidence="1 2">
    <name type="scientific">Candidatus Methanogaster sp</name>
    <dbReference type="NCBI Taxonomy" id="3386292"/>
    <lineage>
        <taxon>Archaea</taxon>
        <taxon>Methanobacteriati</taxon>
        <taxon>Methanobacteriota</taxon>
        <taxon>Stenosarchaea group</taxon>
        <taxon>Methanomicrobia</taxon>
        <taxon>Methanosarcinales</taxon>
        <taxon>ANME-2 cluster</taxon>
        <taxon>Candidatus Methanogasteraceae</taxon>
        <taxon>Candidatus Methanogaster</taxon>
    </lineage>
</organism>
<proteinExistence type="predicted"/>
<evidence type="ECO:0000313" key="1">
    <source>
        <dbReference type="EMBL" id="PXF61588.1"/>
    </source>
</evidence>
<sequence length="2522" mass="277910">MNKIWEIGCLIAVLVIAGSSFIGTASALDLGDPDIAVKILAPEEFMPDSTHFIGIKYIVNEDSWFDEPANDPEIVFDAGNAEIVANLSGRFDATNTTHTCTFNLGGEIAEKRNETVVVIIKTGSSGSVVMQVTAKAHDDDDYNDIITATDSVEVPIKELNPNSVEYFKELAEQRKVLFEQIYHICNGTAEESPDFSEISDDMMNRALLKTVSTSYQVVFSEIASSGASTVLDPATGIEGTWDYMNYGNVMINGFKNSPWFAWENYMFGLIDEMLGHLYAEMEKNQIQQETRNRFRSFFKEFETNPQKYIKEYTDLLGQERDAWQNTDFNKLSDILDEEKRLSLKLWTSGLQTSTGIDVFCGSYNEELADYYEIAYLSLGDAAHSEYEFMVPKLKTLIQEPSPRFVSIPSNAIELGGGDEYELVFKIKNDGGTANDSYFSLSVSEGLEITDYSSDKPNGGFTIYHKGDLIWYHDEEQRPAEYTLLDWYRPWLGAGEAQTLKVGIKGTEVGDQWIKYRLAFKPLLEDLNFVRNPTSGELDQQGWYAYKIGVKVGGVSNNKPSADFSFAVNDLSVEFTSLSTDPDGDALSYYWDFDDGSSGVAENPTREYESGGGYDVTLTVTDTKGLSDYKTKRVRMNEKPTAYFVYSVNGTTATFFSTSMDDDSIVLWEWDFGDGNTGAGEIVSHSYASAGSYDVTLTVTDTDGANNTTTEEIMVGEIKFRGTVTGQNPPQLGDIWWNVTVGVVISGPQPCSNEMTVSVFIYPPYGDFDPTLIIGDKVDVYGEYQDQDECYVSLNGKEDYYIKRNVSDEHCADWPMYMHDPQHTGHTEEEGPNTLNPIWSYPYTKDFSFGYSNPIVVDGKVYITVEEGVICLDAETSQLVWSNYELIPHYYSTPTIESGKLYVTTRDKQLLCLNAYSGEVLWKISAPTGYELDSQAPTVAYGRVCVKGTEDDSDNAYVFSFGSVSGQLLWDTYVKRSGYWSQLVSAANGRVYAIGGYESLWRSTTDDVLYCLDAYSGNILWDRSLPAYDNWMYCPIISNEKLYIVREYNVVNHYIMPVNYSLVCLDASTGDVIWDGESLGYLFDGIGQPVIAYDNVYVMLMEEIDTYVYKYYMGCFRGDTGELNWKEEIQWMEVPPAIADGKVYCACNDGIAALNASTGDLIDTYLVNIWELSSPAIADGKAYINMMDENSPNGTIYCFGEDGAGAFPANWANSNLITIHENSGSDLSDYQILVELNASNFDFSKAQPDGADIRFAELDGVLLSHWIEEWDSAGEEAKVWVKVSSIPASGTATMKMWYENPSATGVSDGDAVFEFFDDFEDGDFTNNPTWENVQCPYASITTIDGDQWIKLFRVGNCDSPAYKAGGTFNLSQSFAITYKLRLSSGDQTGGGLALGTNDGYVLYNIGLNTGHWNAAETGHNSWSSGFGYDTVKTKTFATFCVEYFENYFYFASGNTGLSRETNHNIKLIYTASSHNWKLFVDGEDKGSIIGSTDYDTDISEIHISGKSATGSGNGAYFDDIIVCKYTSPGPTVTVKYIGAPTASFTHTTTGLTASFTSTSHDPDGYITAYNWNFGDGKTSDIQSPTHTYAISGDYEVTLTVTDNESHTQSKTETISVGGGAITKVNHPSDTPFGTELTIEVETNLETDVTLDLGTFHHTLHGTDIIFNIDTTTLTKGEHTLTVTAGSDTYRDSIIIYDPAIYQAITKGLDDLDTCSRDEMREISGITGKTLTNHVYTLLLGMAVGEGVTAGDVLNELRGKLGEVSDKVTTELETYKNILITIDPATSHEVDDMDPAINSITNIQNEIKEVNDQVSDDKIVESINEYVTKPAVYRVICADEENSINTRTQTTKSNLNIYYTQNQLDETNDILSISKEAIANTDGEQIYRLDIIGSISVKPTLDYLAERQTESLNPPDDLCFFDVCIPGKYNPVWVYHLTVADAESILTIPAYIDWIDATPEDEIIEPTVAPMAAPLIVMVKAIKAYMKYVDMLEQVSPWMIDGGMIVSTDLLAKEVDEEHADVIDVISDTLQSQSTGDVDTPTITSSGLHVPAGNVLVTTSPDGKIRGFKYIKSDSVLPALENRRVISLNTGWSQTFDSEPQNISATIASNKSSYNLSETVNLTVNISSDTYIEDAMLWIFVPEANTTIKDILNVTIGDTSRNYNFTIQNKTWHVPRVYLTNFGTILAENYTSFGVGSQSCETGIMTIDYDEFYDPGTVILNVTIHNPGNTALNSTLEYSGSNPGLTGSINIPMLQAGEYIIEQLTFDLTTPDVYEIYFILNASDSGNGTLDYNTARFTVTARDTLLAFPSTDKPIYNASEGVSIAVTVKNVTLDVVSFPYSLKTTTPSGNATNSTSFIPDHNGTYIVKATPIAEGYCVVEGETLFIVEKQSSLVIETRTVGNTTTITVKTDFGGVVEGADVVVNGYTAKTDVDGEVEFGSFNTTQLIIQADKFGFNPAVVSVNIATPKGDLNHDGNVTSADVVIALQIAVSGEYVPEADIDGNGCVTSLDALMIMQAAAGRIEL</sequence>
<name>A0AC61L5G0_9EURY</name>
<protein>
    <submittedName>
        <fullName evidence="1">Uncharacterized protein</fullName>
    </submittedName>
</protein>
<comment type="caution">
    <text evidence="1">The sequence shown here is derived from an EMBL/GenBank/DDBJ whole genome shotgun (WGS) entry which is preliminary data.</text>
</comment>